<keyword evidence="3" id="KW-1185">Reference proteome</keyword>
<protein>
    <submittedName>
        <fullName evidence="2">Uncharacterized protein</fullName>
    </submittedName>
</protein>
<proteinExistence type="predicted"/>
<keyword evidence="1" id="KW-0732">Signal</keyword>
<gene>
    <name evidence="2" type="ORF">A7A08_01264</name>
</gene>
<accession>A0A1E2S0V6</accession>
<dbReference type="Proteomes" id="UP000095087">
    <property type="component" value="Unassembled WGS sequence"/>
</dbReference>
<dbReference type="AlphaFoldDB" id="A0A1E2S0V6"/>
<feature type="signal peptide" evidence="1">
    <location>
        <begin position="1"/>
        <end position="29"/>
    </location>
</feature>
<organism evidence="2 3">
    <name type="scientific">Methyloligella halotolerans</name>
    <dbReference type="NCBI Taxonomy" id="1177755"/>
    <lineage>
        <taxon>Bacteria</taxon>
        <taxon>Pseudomonadati</taxon>
        <taxon>Pseudomonadota</taxon>
        <taxon>Alphaproteobacteria</taxon>
        <taxon>Hyphomicrobiales</taxon>
        <taxon>Hyphomicrobiaceae</taxon>
        <taxon>Methyloligella</taxon>
    </lineage>
</organism>
<dbReference type="RefSeq" id="WP_069094587.1">
    <property type="nucleotide sequence ID" value="NZ_MASI01000002.1"/>
</dbReference>
<dbReference type="STRING" id="1177755.A7A08_01264"/>
<feature type="chain" id="PRO_5009116708" evidence="1">
    <location>
        <begin position="30"/>
        <end position="144"/>
    </location>
</feature>
<name>A0A1E2S0V6_9HYPH</name>
<comment type="caution">
    <text evidence="2">The sequence shown here is derived from an EMBL/GenBank/DDBJ whole genome shotgun (WGS) entry which is preliminary data.</text>
</comment>
<evidence type="ECO:0000256" key="1">
    <source>
        <dbReference type="SAM" id="SignalP"/>
    </source>
</evidence>
<evidence type="ECO:0000313" key="3">
    <source>
        <dbReference type="Proteomes" id="UP000095087"/>
    </source>
</evidence>
<reference evidence="2 3" key="1">
    <citation type="submission" date="2016-07" db="EMBL/GenBank/DDBJ databases">
        <title>Draft genome sequence of Methyloligella halotolerans C2T (VKM B-2706T=CCUG 61687T=DSM 25045T), a halotolerant polyhydroxybutyrate accumulating methylotroph.</title>
        <authorList>
            <person name="Vasilenko O.V."/>
            <person name="Doronina N.V."/>
            <person name="Poroshina M.N."/>
            <person name="Tarlachkov S.V."/>
            <person name="Trotsenko Y.A."/>
        </authorList>
    </citation>
    <scope>NUCLEOTIDE SEQUENCE [LARGE SCALE GENOMIC DNA]</scope>
    <source>
        <strain evidence="2 3">VKM B-2706</strain>
    </source>
</reference>
<sequence length="144" mass="14594">MTRNGLRIGSRLMLALLTFLCLAPGSAGAVVCIGADGHLAVETAHVASCHREEVVHHDPAVHQGVSLAVHGQDHAEPCLDLSAPPGAATTKAMAQLNAPASGAIPTPALTAVPTHAKTLAAPPPPATAPPSPHLTFLKTVVLRT</sequence>
<evidence type="ECO:0000313" key="2">
    <source>
        <dbReference type="EMBL" id="ODA68094.1"/>
    </source>
</evidence>
<dbReference type="EMBL" id="MASI01000002">
    <property type="protein sequence ID" value="ODA68094.1"/>
    <property type="molecule type" value="Genomic_DNA"/>
</dbReference>